<dbReference type="Pfam" id="PF02687">
    <property type="entry name" value="FtsX"/>
    <property type="match status" value="1"/>
</dbReference>
<dbReference type="AlphaFoldDB" id="A0A9J6RF06"/>
<feature type="transmembrane region" description="Helical" evidence="11">
    <location>
        <begin position="329"/>
        <end position="351"/>
    </location>
</feature>
<protein>
    <recommendedName>
        <fullName evidence="4">Putative hemin transport system permease protein HrtB</fullName>
    </recommendedName>
</protein>
<comment type="caution">
    <text evidence="13">The sequence shown here is derived from an EMBL/GenBank/DDBJ whole genome shotgun (WGS) entry which is preliminary data.</text>
</comment>
<dbReference type="EMBL" id="JAPRAT010000028">
    <property type="protein sequence ID" value="MCZ0704143.1"/>
    <property type="molecule type" value="Genomic_DNA"/>
</dbReference>
<proteinExistence type="inferred from homology"/>
<evidence type="ECO:0000259" key="12">
    <source>
        <dbReference type="Pfam" id="PF02687"/>
    </source>
</evidence>
<keyword evidence="5" id="KW-0813">Transport</keyword>
<name>A0A9J6RF06_9BACI</name>
<evidence type="ECO:0000256" key="1">
    <source>
        <dbReference type="ARBA" id="ARBA00004651"/>
    </source>
</evidence>
<evidence type="ECO:0000256" key="9">
    <source>
        <dbReference type="ARBA" id="ARBA00023136"/>
    </source>
</evidence>
<evidence type="ECO:0000256" key="2">
    <source>
        <dbReference type="ARBA" id="ARBA00008697"/>
    </source>
</evidence>
<dbReference type="PANTHER" id="PTHR43738">
    <property type="entry name" value="ABC TRANSPORTER, MEMBRANE PROTEIN"/>
    <property type="match status" value="1"/>
</dbReference>
<evidence type="ECO:0000256" key="3">
    <source>
        <dbReference type="ARBA" id="ARBA00011131"/>
    </source>
</evidence>
<comment type="subunit">
    <text evidence="3">The complex is composed of two ATP-binding proteins (HrtA), two transmembrane proteins (HrtB) and a solute-binding protein.</text>
</comment>
<reference evidence="13" key="1">
    <citation type="submission" date="2022-11" db="EMBL/GenBank/DDBJ databases">
        <title>WGS of Natronobacillus azotifigens 24KS-1, an anaerobic diazotrophic haloalkaliphile from soda-rich habitats.</title>
        <authorList>
            <person name="Sorokin D.Y."/>
            <person name="Merkel A.Y."/>
        </authorList>
    </citation>
    <scope>NUCLEOTIDE SEQUENCE</scope>
    <source>
        <strain evidence="13">24KS-1</strain>
    </source>
</reference>
<comment type="similarity">
    <text evidence="2">Belongs to the ABC-4 integral membrane protein family. HrtB subfamily.</text>
</comment>
<keyword evidence="8 11" id="KW-1133">Transmembrane helix</keyword>
<keyword evidence="9 11" id="KW-0472">Membrane</keyword>
<evidence type="ECO:0000256" key="10">
    <source>
        <dbReference type="ARBA" id="ARBA00024973"/>
    </source>
</evidence>
<keyword evidence="6" id="KW-1003">Cell membrane</keyword>
<evidence type="ECO:0000313" key="14">
    <source>
        <dbReference type="Proteomes" id="UP001084197"/>
    </source>
</evidence>
<feature type="transmembrane region" description="Helical" evidence="11">
    <location>
        <begin position="284"/>
        <end position="309"/>
    </location>
</feature>
<dbReference type="Proteomes" id="UP001084197">
    <property type="component" value="Unassembled WGS sequence"/>
</dbReference>
<sequence length="363" mass="40037">MFALALKEIRFFKVKYTLIGFILFLIAALVFIVSGLARGLAFDTAVAMEEMDAERFYLETDADEQLVRSRFMLSDLEEEIDREAGWEPLLLHRIRLDLVDSDFRENVTLVPVDPDSFVYPGVVTGESIESSTDLYIVVDESLQADGVEVGDQLYNEESELQLTVVGFAENQMYSHMPLAYIAEDAFASMEIVPDSVANAILLQESDEELEARIENIISGGNWLTKDAVVQATPGYSAQQSSLMMMIAFLIIIAVFVLASFFYIITIQKINQFGVLKAIGAKNSFLVGATVLQVFSLAVISIGVAIAFTVFVQMNLPPGMPFVFDLSLLFVYSGILLTVSLLGALLSSVKIVKVDPQQAMGRAE</sequence>
<evidence type="ECO:0000256" key="6">
    <source>
        <dbReference type="ARBA" id="ARBA00022475"/>
    </source>
</evidence>
<evidence type="ECO:0000313" key="13">
    <source>
        <dbReference type="EMBL" id="MCZ0704143.1"/>
    </source>
</evidence>
<comment type="subcellular location">
    <subcellularLocation>
        <location evidence="1">Cell membrane</location>
        <topology evidence="1">Multi-pass membrane protein</topology>
    </subcellularLocation>
</comment>
<evidence type="ECO:0000256" key="11">
    <source>
        <dbReference type="SAM" id="Phobius"/>
    </source>
</evidence>
<evidence type="ECO:0000256" key="7">
    <source>
        <dbReference type="ARBA" id="ARBA00022692"/>
    </source>
</evidence>
<dbReference type="GO" id="GO:0005886">
    <property type="term" value="C:plasma membrane"/>
    <property type="evidence" value="ECO:0007669"/>
    <property type="project" value="UniProtKB-SubCell"/>
</dbReference>
<evidence type="ECO:0000256" key="8">
    <source>
        <dbReference type="ARBA" id="ARBA00022989"/>
    </source>
</evidence>
<comment type="function">
    <text evidence="10">Part of the ABC transporter complex hrt involved in hemin import. Responsible for the translocation of the substrate across the membrane.</text>
</comment>
<keyword evidence="7 11" id="KW-0812">Transmembrane</keyword>
<feature type="transmembrane region" description="Helical" evidence="11">
    <location>
        <begin position="242"/>
        <end position="264"/>
    </location>
</feature>
<dbReference type="RefSeq" id="WP_268780911.1">
    <property type="nucleotide sequence ID" value="NZ_JAPRAT010000028.1"/>
</dbReference>
<evidence type="ECO:0000256" key="4">
    <source>
        <dbReference type="ARBA" id="ARBA00016962"/>
    </source>
</evidence>
<organism evidence="13 14">
    <name type="scientific">Natronobacillus azotifigens</name>
    <dbReference type="NCBI Taxonomy" id="472978"/>
    <lineage>
        <taxon>Bacteria</taxon>
        <taxon>Bacillati</taxon>
        <taxon>Bacillota</taxon>
        <taxon>Bacilli</taxon>
        <taxon>Bacillales</taxon>
        <taxon>Bacillaceae</taxon>
        <taxon>Natronobacillus</taxon>
    </lineage>
</organism>
<gene>
    <name evidence="13" type="ORF">OWO01_13085</name>
</gene>
<dbReference type="PANTHER" id="PTHR43738:SF1">
    <property type="entry name" value="HEMIN TRANSPORT SYSTEM PERMEASE PROTEIN HRTB-RELATED"/>
    <property type="match status" value="1"/>
</dbReference>
<feature type="domain" description="ABC3 transporter permease C-terminal" evidence="12">
    <location>
        <begin position="243"/>
        <end position="355"/>
    </location>
</feature>
<dbReference type="InterPro" id="IPR051125">
    <property type="entry name" value="ABC-4/HrtB_transporter"/>
</dbReference>
<dbReference type="InterPro" id="IPR003838">
    <property type="entry name" value="ABC3_permease_C"/>
</dbReference>
<accession>A0A9J6RF06</accession>
<keyword evidence="14" id="KW-1185">Reference proteome</keyword>
<evidence type="ECO:0000256" key="5">
    <source>
        <dbReference type="ARBA" id="ARBA00022448"/>
    </source>
</evidence>